<dbReference type="EMBL" id="JAPFFF010000008">
    <property type="protein sequence ID" value="KAK8884061.1"/>
    <property type="molecule type" value="Genomic_DNA"/>
</dbReference>
<evidence type="ECO:0000313" key="4">
    <source>
        <dbReference type="Proteomes" id="UP001470230"/>
    </source>
</evidence>
<keyword evidence="4" id="KW-1185">Reference proteome</keyword>
<dbReference type="Gene3D" id="3.40.50.11500">
    <property type="match status" value="1"/>
</dbReference>
<evidence type="ECO:0000259" key="2">
    <source>
        <dbReference type="PROSITE" id="PS50211"/>
    </source>
</evidence>
<dbReference type="InterPro" id="IPR043153">
    <property type="entry name" value="DENN_C"/>
</dbReference>
<evidence type="ECO:0000256" key="1">
    <source>
        <dbReference type="SAM" id="MobiDB-lite"/>
    </source>
</evidence>
<dbReference type="InterPro" id="IPR037516">
    <property type="entry name" value="Tripartite_DENN"/>
</dbReference>
<reference evidence="3 4" key="1">
    <citation type="submission" date="2024-04" db="EMBL/GenBank/DDBJ databases">
        <title>Tritrichomonas musculus Genome.</title>
        <authorList>
            <person name="Alves-Ferreira E."/>
            <person name="Grigg M."/>
            <person name="Lorenzi H."/>
            <person name="Galac M."/>
        </authorList>
    </citation>
    <scope>NUCLEOTIDE SEQUENCE [LARGE SCALE GENOMIC DNA]</scope>
    <source>
        <strain evidence="3 4">EAF2021</strain>
    </source>
</reference>
<dbReference type="Gene3D" id="3.30.450.200">
    <property type="match status" value="1"/>
</dbReference>
<evidence type="ECO:0000313" key="3">
    <source>
        <dbReference type="EMBL" id="KAK8884061.1"/>
    </source>
</evidence>
<feature type="region of interest" description="Disordered" evidence="1">
    <location>
        <begin position="526"/>
        <end position="548"/>
    </location>
</feature>
<feature type="domain" description="UDENN" evidence="2">
    <location>
        <begin position="40"/>
        <end position="525"/>
    </location>
</feature>
<dbReference type="PANTHER" id="PTHR15288">
    <property type="entry name" value="DENN DOMAIN-CONTAINING PROTEIN 2"/>
    <property type="match status" value="1"/>
</dbReference>
<protein>
    <recommendedName>
        <fullName evidence="2">UDENN domain-containing protein</fullName>
    </recommendedName>
</protein>
<dbReference type="SMART" id="SM00799">
    <property type="entry name" value="DENN"/>
    <property type="match status" value="1"/>
</dbReference>
<name>A0ABR2K028_9EUKA</name>
<accession>A0ABR2K028</accession>
<organism evidence="3 4">
    <name type="scientific">Tritrichomonas musculus</name>
    <dbReference type="NCBI Taxonomy" id="1915356"/>
    <lineage>
        <taxon>Eukaryota</taxon>
        <taxon>Metamonada</taxon>
        <taxon>Parabasalia</taxon>
        <taxon>Tritrichomonadida</taxon>
        <taxon>Tritrichomonadidae</taxon>
        <taxon>Tritrichomonas</taxon>
    </lineage>
</organism>
<proteinExistence type="predicted"/>
<dbReference type="PROSITE" id="PS50211">
    <property type="entry name" value="DENN"/>
    <property type="match status" value="1"/>
</dbReference>
<dbReference type="PANTHER" id="PTHR15288:SF0">
    <property type="entry name" value="UDENN DOMAIN-CONTAINING PROTEIN"/>
    <property type="match status" value="1"/>
</dbReference>
<dbReference type="InterPro" id="IPR051942">
    <property type="entry name" value="DENN_domain_containing_2"/>
</dbReference>
<sequence>MSLSVALDPSLQKSIQNKKISAEMDPEETKLRTVRRMFEQFFIIGAPPEYEGIPKPSILVSYPTQTQHSRQVEEVDLITSFCFPIGFPKVPPAHKNKAIINEYMFCLVEGSSKVYGIAVVFNASERSFFASEKSCDYPFALCMLTSTPFLTSHFEFLTYMALLLSFHIKPFPHTSSKDVMTSFFKAHMPPGLVKDEENPSLAVLSGIKGTKEIVEELDFYYSLPTSLDAANLQTGQTYPIIKLSSKMNLAIPIHFPEEENLAHASFNVLFSVLTIDQILKIYTAVLCEEHVVFVSEKMNRMTMCIMGIISLLKGFDPIATIILPVLPYQERFLDFFDSPCPYIVGTTIPNNRYDILINLDKKTITEKVKCPQLPYYNDLKAKIESIFKREVDTIKVPPKRIANQNGEMIPNPEYMRFYVECDPYLSPYHFTTLVDTTYLMPTPICDEILNVFANHLPKILEDPIKLCLVTDATDRTNPITVFNKDIFFSQIPKKDNEFFQRFMQTQIWDVFCDSLATEVSKRRKSTLIESRQRLSNPTQKPAPLGGKTVPVRVRRHNTVAIRGAPLQKKNPE</sequence>
<dbReference type="Pfam" id="PF02141">
    <property type="entry name" value="DENN"/>
    <property type="match status" value="1"/>
</dbReference>
<dbReference type="InterPro" id="IPR001194">
    <property type="entry name" value="cDENN_dom"/>
</dbReference>
<comment type="caution">
    <text evidence="3">The sequence shown here is derived from an EMBL/GenBank/DDBJ whole genome shotgun (WGS) entry which is preliminary data.</text>
</comment>
<gene>
    <name evidence="3" type="ORF">M9Y10_043165</name>
</gene>
<dbReference type="Proteomes" id="UP001470230">
    <property type="component" value="Unassembled WGS sequence"/>
</dbReference>
<feature type="compositionally biased region" description="Polar residues" evidence="1">
    <location>
        <begin position="527"/>
        <end position="539"/>
    </location>
</feature>